<organism evidence="2 3">
    <name type="scientific">Cupriavidus agavae</name>
    <dbReference type="NCBI Taxonomy" id="1001822"/>
    <lineage>
        <taxon>Bacteria</taxon>
        <taxon>Pseudomonadati</taxon>
        <taxon>Pseudomonadota</taxon>
        <taxon>Betaproteobacteria</taxon>
        <taxon>Burkholderiales</taxon>
        <taxon>Burkholderiaceae</taxon>
        <taxon>Cupriavidus</taxon>
    </lineage>
</organism>
<accession>A0A4Q7S0B5</accession>
<name>A0A4Q7S0B5_9BURK</name>
<comment type="caution">
    <text evidence="2">The sequence shown here is derived from an EMBL/GenBank/DDBJ whole genome shotgun (WGS) entry which is preliminary data.</text>
</comment>
<feature type="region of interest" description="Disordered" evidence="1">
    <location>
        <begin position="1"/>
        <end position="53"/>
    </location>
</feature>
<sequence length="53" mass="6021">MATHIPHEPVRRPDRRPDQSPDHNKEKGDQPARNLPDKHPPPPSARARERACG</sequence>
<protein>
    <submittedName>
        <fullName evidence="2">Uncharacterized protein</fullName>
    </submittedName>
</protein>
<keyword evidence="3" id="KW-1185">Reference proteome</keyword>
<dbReference type="RefSeq" id="WP_157994689.1">
    <property type="nucleotide sequence ID" value="NZ_SGXM01000002.1"/>
</dbReference>
<gene>
    <name evidence="2" type="ORF">EV147_2776</name>
</gene>
<dbReference type="EMBL" id="SGXM01000002">
    <property type="protein sequence ID" value="RZT39581.1"/>
    <property type="molecule type" value="Genomic_DNA"/>
</dbReference>
<dbReference type="AlphaFoldDB" id="A0A4Q7S0B5"/>
<dbReference type="Proteomes" id="UP000291078">
    <property type="component" value="Unassembled WGS sequence"/>
</dbReference>
<reference evidence="2 3" key="1">
    <citation type="journal article" date="2015" name="Stand. Genomic Sci.">
        <title>Genomic Encyclopedia of Bacterial and Archaeal Type Strains, Phase III: the genomes of soil and plant-associated and newly described type strains.</title>
        <authorList>
            <person name="Whitman W.B."/>
            <person name="Woyke T."/>
            <person name="Klenk H.P."/>
            <person name="Zhou Y."/>
            <person name="Lilburn T.G."/>
            <person name="Beck B.J."/>
            <person name="De Vos P."/>
            <person name="Vandamme P."/>
            <person name="Eisen J.A."/>
            <person name="Garrity G."/>
            <person name="Hugenholtz P."/>
            <person name="Kyrpides N.C."/>
        </authorList>
    </citation>
    <scope>NUCLEOTIDE SEQUENCE [LARGE SCALE GENOMIC DNA]</scope>
    <source>
        <strain evidence="2 3">ASC-9842</strain>
    </source>
</reference>
<proteinExistence type="predicted"/>
<evidence type="ECO:0000313" key="2">
    <source>
        <dbReference type="EMBL" id="RZT39581.1"/>
    </source>
</evidence>
<evidence type="ECO:0000313" key="3">
    <source>
        <dbReference type="Proteomes" id="UP000291078"/>
    </source>
</evidence>
<evidence type="ECO:0000256" key="1">
    <source>
        <dbReference type="SAM" id="MobiDB-lite"/>
    </source>
</evidence>